<dbReference type="CDD" id="cd00158">
    <property type="entry name" value="RHOD"/>
    <property type="match status" value="2"/>
</dbReference>
<dbReference type="GO" id="GO:0016740">
    <property type="term" value="F:transferase activity"/>
    <property type="evidence" value="ECO:0007669"/>
    <property type="project" value="UniProtKB-KW"/>
</dbReference>
<evidence type="ECO:0000313" key="3">
    <source>
        <dbReference type="Proteomes" id="UP000005104"/>
    </source>
</evidence>
<evidence type="ECO:0000259" key="1">
    <source>
        <dbReference type="PROSITE" id="PS50206"/>
    </source>
</evidence>
<dbReference type="STRING" id="768710.DesyoDRAFT_2753"/>
<dbReference type="HOGENOM" id="CLU_067769_0_0_9"/>
<sequence>MKRNKGLWQLLLLPILVLSLVGCSYSGQSAQVAKPDSDLPLTDQFESVSRIADEYLSNLKLVSLAPEQLYQKVVLGQDAQYFLVDIRANQDFVNSNIRGSVSIPYNQTASSQKLASLPKDKTLVIIDYNGHSAAQTAATWNLLGYRAVPLQYGIQGWTHEEAPAGYEAFPSQALVNPLVKNEAALEQYKFPELKYAQGKTEEYILETSATYLDRNYKGFITAEDLLGVLQQGPESDYYMVDIREQQHYQNGHLEGSVNIPLAELADLEMLNHLPLNKKIVLIGYDGMDASQGTRVLVTLGYDAVALKYGMSYWHGDEKVTGISPIHNLVRDYYELSPLNFVQPSTGAAGCG</sequence>
<keyword evidence="3" id="KW-1185">Reference proteome</keyword>
<gene>
    <name evidence="2" type="ORF">DesyoDRAFT_2753</name>
</gene>
<evidence type="ECO:0000313" key="2">
    <source>
        <dbReference type="EMBL" id="EHQ89806.1"/>
    </source>
</evidence>
<feature type="domain" description="Rhodanese" evidence="1">
    <location>
        <begin position="233"/>
        <end position="320"/>
    </location>
</feature>
<reference evidence="2 3" key="1">
    <citation type="submission" date="2011-11" db="EMBL/GenBank/DDBJ databases">
        <title>The Noncontiguous Finished genome of Desulfosporosinus youngiae DSM 17734.</title>
        <authorList>
            <consortium name="US DOE Joint Genome Institute (JGI-PGF)"/>
            <person name="Lucas S."/>
            <person name="Han J."/>
            <person name="Lapidus A."/>
            <person name="Cheng J.-F."/>
            <person name="Goodwin L."/>
            <person name="Pitluck S."/>
            <person name="Peters L."/>
            <person name="Ovchinnikova G."/>
            <person name="Lu M."/>
            <person name="Land M.L."/>
            <person name="Hauser L."/>
            <person name="Pester M."/>
            <person name="Spring S."/>
            <person name="Ollivier B."/>
            <person name="Rattei T."/>
            <person name="Klenk H.-P."/>
            <person name="Wagner M."/>
            <person name="Loy A."/>
            <person name="Woyke T.J."/>
        </authorList>
    </citation>
    <scope>NUCLEOTIDE SEQUENCE [LARGE SCALE GENOMIC DNA]</scope>
    <source>
        <strain evidence="2 3">DSM 17734</strain>
    </source>
</reference>
<dbReference type="EMBL" id="CM001441">
    <property type="protein sequence ID" value="EHQ89806.1"/>
    <property type="molecule type" value="Genomic_DNA"/>
</dbReference>
<dbReference type="PROSITE" id="PS51257">
    <property type="entry name" value="PROKAR_LIPOPROTEIN"/>
    <property type="match status" value="1"/>
</dbReference>
<dbReference type="eggNOG" id="COG0607">
    <property type="taxonomic scope" value="Bacteria"/>
</dbReference>
<dbReference type="InterPro" id="IPR036873">
    <property type="entry name" value="Rhodanese-like_dom_sf"/>
</dbReference>
<dbReference type="PANTHER" id="PTHR43031:SF1">
    <property type="entry name" value="PYRIDINE NUCLEOTIDE-DISULPHIDE OXIDOREDUCTASE"/>
    <property type="match status" value="1"/>
</dbReference>
<organism evidence="2 3">
    <name type="scientific">Desulfosporosinus youngiae DSM 17734</name>
    <dbReference type="NCBI Taxonomy" id="768710"/>
    <lineage>
        <taxon>Bacteria</taxon>
        <taxon>Bacillati</taxon>
        <taxon>Bacillota</taxon>
        <taxon>Clostridia</taxon>
        <taxon>Eubacteriales</taxon>
        <taxon>Desulfitobacteriaceae</taxon>
        <taxon>Desulfosporosinus</taxon>
    </lineage>
</organism>
<dbReference type="SMART" id="SM00450">
    <property type="entry name" value="RHOD"/>
    <property type="match status" value="2"/>
</dbReference>
<name>H5Y4S0_9FIRM</name>
<dbReference type="InterPro" id="IPR001763">
    <property type="entry name" value="Rhodanese-like_dom"/>
</dbReference>
<dbReference type="OrthoDB" id="9800872at2"/>
<dbReference type="SUPFAM" id="SSF52821">
    <property type="entry name" value="Rhodanese/Cell cycle control phosphatase"/>
    <property type="match status" value="2"/>
</dbReference>
<dbReference type="AlphaFoldDB" id="H5Y4S0"/>
<accession>H5Y4S0</accession>
<dbReference type="Gene3D" id="3.40.250.10">
    <property type="entry name" value="Rhodanese-like domain"/>
    <property type="match status" value="2"/>
</dbReference>
<keyword evidence="2" id="KW-0808">Transferase</keyword>
<dbReference type="Proteomes" id="UP000005104">
    <property type="component" value="Chromosome"/>
</dbReference>
<protein>
    <submittedName>
        <fullName evidence="2">Rhodanese-related sulfurtransferase</fullName>
    </submittedName>
</protein>
<dbReference type="PANTHER" id="PTHR43031">
    <property type="entry name" value="FAD-DEPENDENT OXIDOREDUCTASE"/>
    <property type="match status" value="1"/>
</dbReference>
<dbReference type="PROSITE" id="PS50206">
    <property type="entry name" value="RHODANESE_3"/>
    <property type="match status" value="2"/>
</dbReference>
<dbReference type="Pfam" id="PF00581">
    <property type="entry name" value="Rhodanese"/>
    <property type="match status" value="2"/>
</dbReference>
<feature type="domain" description="Rhodanese" evidence="1">
    <location>
        <begin position="77"/>
        <end position="166"/>
    </location>
</feature>
<proteinExistence type="predicted"/>
<dbReference type="InterPro" id="IPR050229">
    <property type="entry name" value="GlpE_sulfurtransferase"/>
</dbReference>
<dbReference type="RefSeq" id="WP_007783898.1">
    <property type="nucleotide sequence ID" value="NZ_CM001441.1"/>
</dbReference>